<accession>A0A8J6TQG3</accession>
<evidence type="ECO:0000313" key="10">
    <source>
        <dbReference type="Proteomes" id="UP000632659"/>
    </source>
</evidence>
<comment type="subcellular location">
    <subcellularLocation>
        <location evidence="1 7">Cell membrane</location>
        <topology evidence="1 7">Multi-pass membrane protein</topology>
    </subcellularLocation>
</comment>
<dbReference type="AlphaFoldDB" id="A0A8J6TQG3"/>
<evidence type="ECO:0000256" key="5">
    <source>
        <dbReference type="ARBA" id="ARBA00022989"/>
    </source>
</evidence>
<feature type="transmembrane region" description="Helical" evidence="7">
    <location>
        <begin position="250"/>
        <end position="271"/>
    </location>
</feature>
<feature type="transmembrane region" description="Helical" evidence="7">
    <location>
        <begin position="82"/>
        <end position="104"/>
    </location>
</feature>
<dbReference type="InterPro" id="IPR035906">
    <property type="entry name" value="MetI-like_sf"/>
</dbReference>
<keyword evidence="4 7" id="KW-0812">Transmembrane</keyword>
<dbReference type="GO" id="GO:0005886">
    <property type="term" value="C:plasma membrane"/>
    <property type="evidence" value="ECO:0007669"/>
    <property type="project" value="UniProtKB-SubCell"/>
</dbReference>
<dbReference type="InterPro" id="IPR000515">
    <property type="entry name" value="MetI-like"/>
</dbReference>
<dbReference type="EMBL" id="JACRTL010000004">
    <property type="protein sequence ID" value="MBC8611139.1"/>
    <property type="molecule type" value="Genomic_DNA"/>
</dbReference>
<dbReference type="SUPFAM" id="SSF161098">
    <property type="entry name" value="MetI-like"/>
    <property type="match status" value="1"/>
</dbReference>
<dbReference type="Pfam" id="PF00528">
    <property type="entry name" value="BPD_transp_1"/>
    <property type="match status" value="1"/>
</dbReference>
<dbReference type="GO" id="GO:0055085">
    <property type="term" value="P:transmembrane transport"/>
    <property type="evidence" value="ECO:0007669"/>
    <property type="project" value="InterPro"/>
</dbReference>
<dbReference type="Gene3D" id="1.10.3720.10">
    <property type="entry name" value="MetI-like"/>
    <property type="match status" value="1"/>
</dbReference>
<evidence type="ECO:0000256" key="1">
    <source>
        <dbReference type="ARBA" id="ARBA00004651"/>
    </source>
</evidence>
<dbReference type="CDD" id="cd06261">
    <property type="entry name" value="TM_PBP2"/>
    <property type="match status" value="1"/>
</dbReference>
<reference evidence="9" key="1">
    <citation type="submission" date="2020-08" db="EMBL/GenBank/DDBJ databases">
        <title>Genome public.</title>
        <authorList>
            <person name="Liu C."/>
            <person name="Sun Q."/>
        </authorList>
    </citation>
    <scope>NUCLEOTIDE SEQUENCE</scope>
    <source>
        <strain evidence="9">NSJ-15</strain>
    </source>
</reference>
<feature type="domain" description="ABC transmembrane type-1" evidence="8">
    <location>
        <begin position="78"/>
        <end position="271"/>
    </location>
</feature>
<dbReference type="RefSeq" id="WP_093988779.1">
    <property type="nucleotide sequence ID" value="NZ_FYDD01000003.1"/>
</dbReference>
<keyword evidence="10" id="KW-1185">Reference proteome</keyword>
<dbReference type="PROSITE" id="PS50928">
    <property type="entry name" value="ABC_TM1"/>
    <property type="match status" value="1"/>
</dbReference>
<feature type="transmembrane region" description="Helical" evidence="7">
    <location>
        <begin position="196"/>
        <end position="217"/>
    </location>
</feature>
<feature type="transmembrane region" description="Helical" evidence="7">
    <location>
        <begin position="20"/>
        <end position="41"/>
    </location>
</feature>
<comment type="similarity">
    <text evidence="7">Belongs to the binding-protein-dependent transport system permease family.</text>
</comment>
<evidence type="ECO:0000256" key="7">
    <source>
        <dbReference type="RuleBase" id="RU363032"/>
    </source>
</evidence>
<evidence type="ECO:0000313" key="9">
    <source>
        <dbReference type="EMBL" id="MBC8611139.1"/>
    </source>
</evidence>
<protein>
    <submittedName>
        <fullName evidence="9">Carbohydrate ABC transporter permease</fullName>
    </submittedName>
</protein>
<evidence type="ECO:0000259" key="8">
    <source>
        <dbReference type="PROSITE" id="PS50928"/>
    </source>
</evidence>
<sequence>MSKSVIGGTKARVGHIVKLVVLFILLIAYMFPFFMVLINSFKRKVSIVRNPLSLIDTQGFYFDNYPEAFESMRFPLSFMNSFLITVISMIIIVLFAAMAAYVFVRTKYLASRISFGMMLAAMIIPFQALMIPLVSIYGNTLNLLNNRATLIFLNFGFGMGLAVFMYHGAIKSGVPISLEEAALLDGCNKYQTFFRVVFPLLKTMTSTLVVLDVLWLWNDYLMPSLILTKRDLFTLPLSTYRFYGTYTSDLGLIMAALVMTVTPVIILYLFLQRHIIAGVVSGAVKS</sequence>
<feature type="transmembrane region" description="Helical" evidence="7">
    <location>
        <begin position="150"/>
        <end position="169"/>
    </location>
</feature>
<keyword evidence="5 7" id="KW-1133">Transmembrane helix</keyword>
<organism evidence="9 10">
    <name type="scientific">Massiliimalia timonensis</name>
    <dbReference type="NCBI Taxonomy" id="1987501"/>
    <lineage>
        <taxon>Bacteria</taxon>
        <taxon>Bacillati</taxon>
        <taxon>Bacillota</taxon>
        <taxon>Clostridia</taxon>
        <taxon>Eubacteriales</taxon>
        <taxon>Oscillospiraceae</taxon>
        <taxon>Massiliimalia</taxon>
    </lineage>
</organism>
<evidence type="ECO:0000256" key="6">
    <source>
        <dbReference type="ARBA" id="ARBA00023136"/>
    </source>
</evidence>
<evidence type="ECO:0000256" key="3">
    <source>
        <dbReference type="ARBA" id="ARBA00022475"/>
    </source>
</evidence>
<dbReference type="Proteomes" id="UP000632659">
    <property type="component" value="Unassembled WGS sequence"/>
</dbReference>
<evidence type="ECO:0000256" key="4">
    <source>
        <dbReference type="ARBA" id="ARBA00022692"/>
    </source>
</evidence>
<comment type="caution">
    <text evidence="9">The sequence shown here is derived from an EMBL/GenBank/DDBJ whole genome shotgun (WGS) entry which is preliminary data.</text>
</comment>
<dbReference type="PANTHER" id="PTHR43744">
    <property type="entry name" value="ABC TRANSPORTER PERMEASE PROTEIN MG189-RELATED-RELATED"/>
    <property type="match status" value="1"/>
</dbReference>
<proteinExistence type="inferred from homology"/>
<keyword evidence="3" id="KW-1003">Cell membrane</keyword>
<feature type="transmembrane region" description="Helical" evidence="7">
    <location>
        <begin position="116"/>
        <end position="138"/>
    </location>
</feature>
<dbReference type="OrthoDB" id="153186at2"/>
<keyword evidence="2 7" id="KW-0813">Transport</keyword>
<evidence type="ECO:0000256" key="2">
    <source>
        <dbReference type="ARBA" id="ARBA00022448"/>
    </source>
</evidence>
<keyword evidence="6 7" id="KW-0472">Membrane</keyword>
<name>A0A8J6TQG3_9FIRM</name>
<gene>
    <name evidence="9" type="ORF">H8702_08430</name>
</gene>
<dbReference type="PANTHER" id="PTHR43744:SF2">
    <property type="entry name" value="ARABINOOLIGOSACCHARIDES TRANSPORT SYSTEM PERMEASE PROTEIN ARAQ"/>
    <property type="match status" value="1"/>
</dbReference>